<dbReference type="InterPro" id="IPR007627">
    <property type="entry name" value="RNA_pol_sigma70_r2"/>
</dbReference>
<dbReference type="Gene3D" id="1.10.1740.10">
    <property type="match status" value="1"/>
</dbReference>
<dbReference type="InterPro" id="IPR013324">
    <property type="entry name" value="RNA_pol_sigma_r3/r4-like"/>
</dbReference>
<name>A0ABW9A710_9BURK</name>
<feature type="domain" description="RNA polymerase sigma factor 70 region 4 type 2" evidence="6">
    <location>
        <begin position="120"/>
        <end position="172"/>
    </location>
</feature>
<reference evidence="7 8" key="1">
    <citation type="journal article" date="2024" name="Chem. Sci.">
        <title>Discovery of megapolipeptins by genome mining of a Burkholderiales bacteria collection.</title>
        <authorList>
            <person name="Paulo B.S."/>
            <person name="Recchia M.J.J."/>
            <person name="Lee S."/>
            <person name="Fergusson C.H."/>
            <person name="Romanowski S.B."/>
            <person name="Hernandez A."/>
            <person name="Krull N."/>
            <person name="Liu D.Y."/>
            <person name="Cavanagh H."/>
            <person name="Bos A."/>
            <person name="Gray C.A."/>
            <person name="Murphy B.T."/>
            <person name="Linington R.G."/>
            <person name="Eustaquio A.S."/>
        </authorList>
    </citation>
    <scope>NUCLEOTIDE SEQUENCE [LARGE SCALE GENOMIC DNA]</scope>
    <source>
        <strain evidence="7 8">RL21-008-BIB-A</strain>
    </source>
</reference>
<dbReference type="Pfam" id="PF08281">
    <property type="entry name" value="Sigma70_r4_2"/>
    <property type="match status" value="1"/>
</dbReference>
<dbReference type="SUPFAM" id="SSF88659">
    <property type="entry name" value="Sigma3 and sigma4 domains of RNA polymerase sigma factors"/>
    <property type="match status" value="1"/>
</dbReference>
<dbReference type="PANTHER" id="PTHR43133">
    <property type="entry name" value="RNA POLYMERASE ECF-TYPE SIGMA FACTO"/>
    <property type="match status" value="1"/>
</dbReference>
<keyword evidence="2" id="KW-0805">Transcription regulation</keyword>
<evidence type="ECO:0000256" key="2">
    <source>
        <dbReference type="ARBA" id="ARBA00023015"/>
    </source>
</evidence>
<gene>
    <name evidence="7" type="ORF">PQR62_09515</name>
</gene>
<evidence type="ECO:0000256" key="4">
    <source>
        <dbReference type="ARBA" id="ARBA00023163"/>
    </source>
</evidence>
<dbReference type="CDD" id="cd06171">
    <property type="entry name" value="Sigma70_r4"/>
    <property type="match status" value="1"/>
</dbReference>
<evidence type="ECO:0000256" key="3">
    <source>
        <dbReference type="ARBA" id="ARBA00023082"/>
    </source>
</evidence>
<keyword evidence="3" id="KW-0731">Sigma factor</keyword>
<comment type="caution">
    <text evidence="7">The sequence shown here is derived from an EMBL/GenBank/DDBJ whole genome shotgun (WGS) entry which is preliminary data.</text>
</comment>
<evidence type="ECO:0000313" key="7">
    <source>
        <dbReference type="EMBL" id="MFL9924503.1"/>
    </source>
</evidence>
<dbReference type="InterPro" id="IPR036388">
    <property type="entry name" value="WH-like_DNA-bd_sf"/>
</dbReference>
<accession>A0ABW9A710</accession>
<dbReference type="SUPFAM" id="SSF88946">
    <property type="entry name" value="Sigma2 domain of RNA polymerase sigma factors"/>
    <property type="match status" value="1"/>
</dbReference>
<evidence type="ECO:0000259" key="5">
    <source>
        <dbReference type="Pfam" id="PF04542"/>
    </source>
</evidence>
<dbReference type="InterPro" id="IPR013249">
    <property type="entry name" value="RNA_pol_sigma70_r4_t2"/>
</dbReference>
<keyword evidence="8" id="KW-1185">Reference proteome</keyword>
<evidence type="ECO:0000256" key="1">
    <source>
        <dbReference type="ARBA" id="ARBA00010641"/>
    </source>
</evidence>
<dbReference type="Gene3D" id="1.10.10.10">
    <property type="entry name" value="Winged helix-like DNA-binding domain superfamily/Winged helix DNA-binding domain"/>
    <property type="match status" value="1"/>
</dbReference>
<dbReference type="NCBIfam" id="TIGR02937">
    <property type="entry name" value="sigma70-ECF"/>
    <property type="match status" value="1"/>
</dbReference>
<dbReference type="Pfam" id="PF04542">
    <property type="entry name" value="Sigma70_r2"/>
    <property type="match status" value="1"/>
</dbReference>
<dbReference type="Proteomes" id="UP001629246">
    <property type="component" value="Unassembled WGS sequence"/>
</dbReference>
<evidence type="ECO:0000259" key="6">
    <source>
        <dbReference type="Pfam" id="PF08281"/>
    </source>
</evidence>
<proteinExistence type="inferred from homology"/>
<comment type="similarity">
    <text evidence="1">Belongs to the sigma-70 factor family. ECF subfamily.</text>
</comment>
<dbReference type="NCBIfam" id="NF009180">
    <property type="entry name" value="PRK12528.1"/>
    <property type="match status" value="1"/>
</dbReference>
<keyword evidence="4" id="KW-0804">Transcription</keyword>
<feature type="domain" description="RNA polymerase sigma-70 region 2" evidence="5">
    <location>
        <begin position="21"/>
        <end position="89"/>
    </location>
</feature>
<dbReference type="EMBL" id="JAQQFM010000004">
    <property type="protein sequence ID" value="MFL9924503.1"/>
    <property type="molecule type" value="Genomic_DNA"/>
</dbReference>
<dbReference type="NCBIfam" id="NF007232">
    <property type="entry name" value="PRK09651.1"/>
    <property type="match status" value="1"/>
</dbReference>
<evidence type="ECO:0000313" key="8">
    <source>
        <dbReference type="Proteomes" id="UP001629246"/>
    </source>
</evidence>
<protein>
    <submittedName>
        <fullName evidence="7">Sigma-70 family RNA polymerase sigma factor</fullName>
    </submittedName>
</protein>
<organism evidence="7 8">
    <name type="scientific">Herbaspirillum lusitanum</name>
    <dbReference type="NCBI Taxonomy" id="213312"/>
    <lineage>
        <taxon>Bacteria</taxon>
        <taxon>Pseudomonadati</taxon>
        <taxon>Pseudomonadota</taxon>
        <taxon>Betaproteobacteria</taxon>
        <taxon>Burkholderiales</taxon>
        <taxon>Oxalobacteraceae</taxon>
        <taxon>Herbaspirillum</taxon>
    </lineage>
</organism>
<dbReference type="InterPro" id="IPR039425">
    <property type="entry name" value="RNA_pol_sigma-70-like"/>
</dbReference>
<dbReference type="InterPro" id="IPR013325">
    <property type="entry name" value="RNA_pol_sigma_r2"/>
</dbReference>
<dbReference type="RefSeq" id="WP_408157216.1">
    <property type="nucleotide sequence ID" value="NZ_JAQQFM010000004.1"/>
</dbReference>
<dbReference type="InterPro" id="IPR014284">
    <property type="entry name" value="RNA_pol_sigma-70_dom"/>
</dbReference>
<dbReference type="PANTHER" id="PTHR43133:SF63">
    <property type="entry name" value="RNA POLYMERASE SIGMA FACTOR FECI-RELATED"/>
    <property type="match status" value="1"/>
</dbReference>
<sequence>MSTLCAKQPVADEFSAQVSDLYRQHHRWLESWLRHKLDSVDSASDIAQDTFLRIIRLHDGNTLSQLDEPRAYLRTVAKRLLVNFYERQSLERAYAEALAMIPEAQMPSPEQRLLIFEALQEIDALLDALPAKTREAFLLSQLDGLSYAQIATALDVSERTVKRYMSAAFEQCLLTMQ</sequence>